<evidence type="ECO:0000256" key="1">
    <source>
        <dbReference type="ARBA" id="ARBA00022737"/>
    </source>
</evidence>
<keyword evidence="4" id="KW-1185">Reference proteome</keyword>
<dbReference type="AlphaFoldDB" id="A0A0M3IX22"/>
<dbReference type="Pfam" id="PF12796">
    <property type="entry name" value="Ank_2"/>
    <property type="match status" value="1"/>
</dbReference>
<feature type="repeat" description="ANK" evidence="3">
    <location>
        <begin position="9"/>
        <end position="41"/>
    </location>
</feature>
<keyword evidence="2 3" id="KW-0040">ANK repeat</keyword>
<dbReference type="PANTHER" id="PTHR24123">
    <property type="entry name" value="ANKYRIN REPEAT-CONTAINING"/>
    <property type="match status" value="1"/>
</dbReference>
<protein>
    <submittedName>
        <fullName evidence="5">ANK_REP_REGION domain-containing protein</fullName>
    </submittedName>
</protein>
<reference evidence="5" key="1">
    <citation type="submission" date="2017-02" db="UniProtKB">
        <authorList>
            <consortium name="WormBaseParasite"/>
        </authorList>
    </citation>
    <scope>IDENTIFICATION</scope>
</reference>
<evidence type="ECO:0000256" key="3">
    <source>
        <dbReference type="PROSITE-ProRule" id="PRU00023"/>
    </source>
</evidence>
<dbReference type="Pfam" id="PF00023">
    <property type="entry name" value="Ank"/>
    <property type="match status" value="1"/>
</dbReference>
<dbReference type="WBParaSite" id="ALUE_0002330001-mRNA-1">
    <property type="protein sequence ID" value="ALUE_0002330001-mRNA-1"/>
    <property type="gene ID" value="ALUE_0002330001"/>
</dbReference>
<evidence type="ECO:0000256" key="2">
    <source>
        <dbReference type="ARBA" id="ARBA00023043"/>
    </source>
</evidence>
<organism evidence="4 5">
    <name type="scientific">Ascaris lumbricoides</name>
    <name type="common">Giant roundworm</name>
    <dbReference type="NCBI Taxonomy" id="6252"/>
    <lineage>
        <taxon>Eukaryota</taxon>
        <taxon>Metazoa</taxon>
        <taxon>Ecdysozoa</taxon>
        <taxon>Nematoda</taxon>
        <taxon>Chromadorea</taxon>
        <taxon>Rhabditida</taxon>
        <taxon>Spirurina</taxon>
        <taxon>Ascaridomorpha</taxon>
        <taxon>Ascaridoidea</taxon>
        <taxon>Ascarididae</taxon>
        <taxon>Ascaris</taxon>
    </lineage>
</organism>
<evidence type="ECO:0000313" key="5">
    <source>
        <dbReference type="WBParaSite" id="ALUE_0002330001-mRNA-1"/>
    </source>
</evidence>
<keyword evidence="1" id="KW-0677">Repeat</keyword>
<dbReference type="PANTHER" id="PTHR24123:SF33">
    <property type="entry name" value="PROTEIN HOS4"/>
    <property type="match status" value="1"/>
</dbReference>
<proteinExistence type="predicted"/>
<dbReference type="InterPro" id="IPR051165">
    <property type="entry name" value="Multifunctional_ANK_Repeat"/>
</dbReference>
<dbReference type="PROSITE" id="PS50088">
    <property type="entry name" value="ANK_REPEAT"/>
    <property type="match status" value="3"/>
</dbReference>
<dbReference type="PROSITE" id="PS50297">
    <property type="entry name" value="ANK_REP_REGION"/>
    <property type="match status" value="2"/>
</dbReference>
<dbReference type="InterPro" id="IPR036770">
    <property type="entry name" value="Ankyrin_rpt-contain_sf"/>
</dbReference>
<dbReference type="SUPFAM" id="SSF48403">
    <property type="entry name" value="Ankyrin repeat"/>
    <property type="match status" value="1"/>
</dbReference>
<feature type="repeat" description="ANK" evidence="3">
    <location>
        <begin position="203"/>
        <end position="235"/>
    </location>
</feature>
<accession>A0A0M3IX22</accession>
<dbReference type="Gene3D" id="1.25.40.20">
    <property type="entry name" value="Ankyrin repeat-containing domain"/>
    <property type="match status" value="2"/>
</dbReference>
<sequence>MLSTKCHPEGLYPLMIAIQNNQTELIAELINHGANLSQCDINGNNCLHFAAQYSQAALQVIWEKARTEFEKLVNVVNNDGCTPLYLAIRSANARCVSALLGYGASVNVRSSGMNPFFEAMQDKSKTLEYVHIGLFFSMNCTSRALVILFLMRTLVTETSNELLYERDAMTGNTVLHVATQKQPLIALLELKGSQLDLNAKNHAGQTPLHMYTHKDDLQLVFAIAAYDVDLDLLDNDGHTALSIAVSVPIIFLFIF</sequence>
<dbReference type="InterPro" id="IPR002110">
    <property type="entry name" value="Ankyrin_rpt"/>
</dbReference>
<dbReference type="Proteomes" id="UP000036681">
    <property type="component" value="Unplaced"/>
</dbReference>
<dbReference type="SMART" id="SM00248">
    <property type="entry name" value="ANK"/>
    <property type="match status" value="4"/>
</dbReference>
<name>A0A0M3IX22_ASCLU</name>
<feature type="repeat" description="ANK" evidence="3">
    <location>
        <begin position="79"/>
        <end position="111"/>
    </location>
</feature>
<evidence type="ECO:0000313" key="4">
    <source>
        <dbReference type="Proteomes" id="UP000036681"/>
    </source>
</evidence>